<dbReference type="Gramene" id="C.cajan_06448.t">
    <property type="protein sequence ID" value="C.cajan_06448.t.cds1"/>
    <property type="gene ID" value="C.cajan_06448"/>
</dbReference>
<accession>A0A151U402</accession>
<organism evidence="1 2">
    <name type="scientific">Cajanus cajan</name>
    <name type="common">Pigeon pea</name>
    <name type="synonym">Cajanus indicus</name>
    <dbReference type="NCBI Taxonomy" id="3821"/>
    <lineage>
        <taxon>Eukaryota</taxon>
        <taxon>Viridiplantae</taxon>
        <taxon>Streptophyta</taxon>
        <taxon>Embryophyta</taxon>
        <taxon>Tracheophyta</taxon>
        <taxon>Spermatophyta</taxon>
        <taxon>Magnoliopsida</taxon>
        <taxon>eudicotyledons</taxon>
        <taxon>Gunneridae</taxon>
        <taxon>Pentapetalae</taxon>
        <taxon>rosids</taxon>
        <taxon>fabids</taxon>
        <taxon>Fabales</taxon>
        <taxon>Fabaceae</taxon>
        <taxon>Papilionoideae</taxon>
        <taxon>50 kb inversion clade</taxon>
        <taxon>NPAAA clade</taxon>
        <taxon>indigoferoid/millettioid clade</taxon>
        <taxon>Phaseoleae</taxon>
        <taxon>Cajanus</taxon>
    </lineage>
</organism>
<keyword evidence="2" id="KW-1185">Reference proteome</keyword>
<dbReference type="AlphaFoldDB" id="A0A151U402"/>
<dbReference type="EMBL" id="CM003604">
    <property type="protein sequence ID" value="KYP73968.1"/>
    <property type="molecule type" value="Genomic_DNA"/>
</dbReference>
<gene>
    <name evidence="1" type="ORF">KK1_006633</name>
</gene>
<sequence>MDQLIRKFIWIGDSNSSKVIIVAWKTMCRPIKEEGLGFVTAQFSLGQRPN</sequence>
<evidence type="ECO:0000313" key="1">
    <source>
        <dbReference type="EMBL" id="KYP73968.1"/>
    </source>
</evidence>
<evidence type="ECO:0000313" key="2">
    <source>
        <dbReference type="Proteomes" id="UP000075243"/>
    </source>
</evidence>
<dbReference type="Proteomes" id="UP000075243">
    <property type="component" value="Chromosome 2"/>
</dbReference>
<reference evidence="1 2" key="1">
    <citation type="journal article" date="2012" name="Nat. Biotechnol.">
        <title>Draft genome sequence of pigeonpea (Cajanus cajan), an orphan legume crop of resource-poor farmers.</title>
        <authorList>
            <person name="Varshney R.K."/>
            <person name="Chen W."/>
            <person name="Li Y."/>
            <person name="Bharti A.K."/>
            <person name="Saxena R.K."/>
            <person name="Schlueter J.A."/>
            <person name="Donoghue M.T."/>
            <person name="Azam S."/>
            <person name="Fan G."/>
            <person name="Whaley A.M."/>
            <person name="Farmer A.D."/>
            <person name="Sheridan J."/>
            <person name="Iwata A."/>
            <person name="Tuteja R."/>
            <person name="Penmetsa R.V."/>
            <person name="Wu W."/>
            <person name="Upadhyaya H.D."/>
            <person name="Yang S.P."/>
            <person name="Shah T."/>
            <person name="Saxena K.B."/>
            <person name="Michael T."/>
            <person name="McCombie W.R."/>
            <person name="Yang B."/>
            <person name="Zhang G."/>
            <person name="Yang H."/>
            <person name="Wang J."/>
            <person name="Spillane C."/>
            <person name="Cook D.R."/>
            <person name="May G.D."/>
            <person name="Xu X."/>
            <person name="Jackson S.A."/>
        </authorList>
    </citation>
    <scope>NUCLEOTIDE SEQUENCE [LARGE SCALE GENOMIC DNA]</scope>
    <source>
        <strain evidence="2">cv. Asha</strain>
    </source>
</reference>
<proteinExistence type="predicted"/>
<name>A0A151U402_CAJCA</name>
<protein>
    <submittedName>
        <fullName evidence="1">Uncharacterized protein</fullName>
    </submittedName>
</protein>